<sequence length="457" mass="49453">MSDAILTRPACSKVDDVVARIERLPISLWHVKARVVVGVATFFDAFDGLAIAFVLPVLAPLWKLTPPQIGLMISVGYVGQLAGALFFGWVAQRYGRVRAMVWSVLVLSIMSFACAFAWSYESLLVFRAVQGIGLGGEVPIAAVYISEIARAKGRGRFVLLYELIFPIGLVSAGFLGSWIVPTFGWQYMFVIGALPAILAVFMQRLLPESPRWLAARGRDQEAEAALARIEAETARATGAPLPQVEPVVVTHEKPATWADLFGPYYLRRTLVVWTIWFAAFIVTFGLVVWVPTMYRTVFHLPLAQSLQYGLITQVVGLFGTLTCALTIDHVGRRPWFAVAFAGVALALGSLWLFGAGSPERVLILVSTAFFCSSVLSIGIYLYTPELYPTRARAIGVGAGGAWRNLASMIGPTMVGMMIGGGLENVFLAFGAVAAVACVVVAVFAVETKGRVLEDISP</sequence>
<feature type="domain" description="Major facilitator superfamily (MFS) profile" evidence="8">
    <location>
        <begin position="33"/>
        <end position="448"/>
    </location>
</feature>
<keyword evidence="3" id="KW-0813">Transport</keyword>
<evidence type="ECO:0000256" key="5">
    <source>
        <dbReference type="ARBA" id="ARBA00022989"/>
    </source>
</evidence>
<feature type="transmembrane region" description="Helical" evidence="7">
    <location>
        <begin position="334"/>
        <end position="355"/>
    </location>
</feature>
<dbReference type="EMBL" id="JAQQLI010000079">
    <property type="protein sequence ID" value="MDC7789567.1"/>
    <property type="molecule type" value="Genomic_DNA"/>
</dbReference>
<dbReference type="Proteomes" id="UP001165652">
    <property type="component" value="Unassembled WGS sequence"/>
</dbReference>
<accession>A0ABT5JIZ2</accession>
<evidence type="ECO:0000256" key="4">
    <source>
        <dbReference type="ARBA" id="ARBA00022692"/>
    </source>
</evidence>
<dbReference type="PROSITE" id="PS00217">
    <property type="entry name" value="SUGAR_TRANSPORT_2"/>
    <property type="match status" value="1"/>
</dbReference>
<evidence type="ECO:0000313" key="9">
    <source>
        <dbReference type="EMBL" id="MDC7789567.1"/>
    </source>
</evidence>
<feature type="transmembrane region" description="Helical" evidence="7">
    <location>
        <begin position="99"/>
        <end position="118"/>
    </location>
</feature>
<keyword evidence="4 7" id="KW-0812">Transmembrane</keyword>
<organism evidence="9 10">
    <name type="scientific">Rhodoplanes tepidamans</name>
    <name type="common">Rhodoplanes cryptolactis</name>
    <dbReference type="NCBI Taxonomy" id="200616"/>
    <lineage>
        <taxon>Bacteria</taxon>
        <taxon>Pseudomonadati</taxon>
        <taxon>Pseudomonadota</taxon>
        <taxon>Alphaproteobacteria</taxon>
        <taxon>Hyphomicrobiales</taxon>
        <taxon>Nitrobacteraceae</taxon>
        <taxon>Rhodoplanes</taxon>
    </lineage>
</organism>
<evidence type="ECO:0000256" key="3">
    <source>
        <dbReference type="ARBA" id="ARBA00022448"/>
    </source>
</evidence>
<keyword evidence="10" id="KW-1185">Reference proteome</keyword>
<feature type="transmembrane region" description="Helical" evidence="7">
    <location>
        <begin position="68"/>
        <end position="87"/>
    </location>
</feature>
<evidence type="ECO:0000256" key="6">
    <source>
        <dbReference type="ARBA" id="ARBA00023136"/>
    </source>
</evidence>
<dbReference type="PROSITE" id="PS50850">
    <property type="entry name" value="MFS"/>
    <property type="match status" value="1"/>
</dbReference>
<dbReference type="InterPro" id="IPR005828">
    <property type="entry name" value="MFS_sugar_transport-like"/>
</dbReference>
<feature type="transmembrane region" description="Helical" evidence="7">
    <location>
        <begin position="425"/>
        <end position="445"/>
    </location>
</feature>
<evidence type="ECO:0000313" key="10">
    <source>
        <dbReference type="Proteomes" id="UP001165652"/>
    </source>
</evidence>
<reference evidence="9" key="2">
    <citation type="submission" date="2023-02" db="EMBL/GenBank/DDBJ databases">
        <authorList>
            <person name="Rayyan A."/>
            <person name="Meyer T."/>
            <person name="Kyndt J.A."/>
        </authorList>
    </citation>
    <scope>NUCLEOTIDE SEQUENCE</scope>
    <source>
        <strain evidence="9">DSM 9987</strain>
    </source>
</reference>
<dbReference type="InterPro" id="IPR005829">
    <property type="entry name" value="Sugar_transporter_CS"/>
</dbReference>
<dbReference type="InterPro" id="IPR036259">
    <property type="entry name" value="MFS_trans_sf"/>
</dbReference>
<dbReference type="Gene3D" id="1.20.1250.20">
    <property type="entry name" value="MFS general substrate transporter like domains"/>
    <property type="match status" value="1"/>
</dbReference>
<feature type="transmembrane region" description="Helical" evidence="7">
    <location>
        <begin position="185"/>
        <end position="206"/>
    </location>
</feature>
<comment type="similarity">
    <text evidence="2">Belongs to the major facilitator superfamily. Sugar transporter (TC 2.A.1.1) family.</text>
</comment>
<dbReference type="PANTHER" id="PTHR23511:SF34">
    <property type="entry name" value="SYNAPTIC VESICLE GLYCOPROTEIN 2"/>
    <property type="match status" value="1"/>
</dbReference>
<feature type="transmembrane region" description="Helical" evidence="7">
    <location>
        <begin position="157"/>
        <end position="179"/>
    </location>
</feature>
<evidence type="ECO:0000256" key="7">
    <source>
        <dbReference type="SAM" id="Phobius"/>
    </source>
</evidence>
<dbReference type="InterPro" id="IPR020846">
    <property type="entry name" value="MFS_dom"/>
</dbReference>
<evidence type="ECO:0000259" key="8">
    <source>
        <dbReference type="PROSITE" id="PS50850"/>
    </source>
</evidence>
<evidence type="ECO:0000256" key="2">
    <source>
        <dbReference type="ARBA" id="ARBA00010992"/>
    </source>
</evidence>
<feature type="transmembrane region" description="Helical" evidence="7">
    <location>
        <begin position="270"/>
        <end position="290"/>
    </location>
</feature>
<dbReference type="RefSeq" id="WP_272780389.1">
    <property type="nucleotide sequence ID" value="NZ_JAQQLI010000079.1"/>
</dbReference>
<name>A0ABT5JIZ2_RHOTP</name>
<keyword evidence="5 7" id="KW-1133">Transmembrane helix</keyword>
<protein>
    <submittedName>
        <fullName evidence="9">MFS transporter</fullName>
    </submittedName>
</protein>
<comment type="caution">
    <text evidence="9">The sequence shown here is derived from an EMBL/GenBank/DDBJ whole genome shotgun (WGS) entry which is preliminary data.</text>
</comment>
<proteinExistence type="inferred from homology"/>
<feature type="transmembrane region" description="Helical" evidence="7">
    <location>
        <begin position="361"/>
        <end position="382"/>
    </location>
</feature>
<feature type="transmembrane region" description="Helical" evidence="7">
    <location>
        <begin position="310"/>
        <end position="327"/>
    </location>
</feature>
<dbReference type="CDD" id="cd17316">
    <property type="entry name" value="MFS_SV2_like"/>
    <property type="match status" value="1"/>
</dbReference>
<gene>
    <name evidence="9" type="ORF">PQJ73_28135</name>
</gene>
<feature type="transmembrane region" description="Helical" evidence="7">
    <location>
        <begin position="124"/>
        <end position="145"/>
    </location>
</feature>
<keyword evidence="6 7" id="KW-0472">Membrane</keyword>
<dbReference type="PANTHER" id="PTHR23511">
    <property type="entry name" value="SYNAPTIC VESICLE GLYCOPROTEIN 2"/>
    <property type="match status" value="1"/>
</dbReference>
<dbReference type="Pfam" id="PF00083">
    <property type="entry name" value="Sugar_tr"/>
    <property type="match status" value="1"/>
</dbReference>
<dbReference type="SUPFAM" id="SSF103473">
    <property type="entry name" value="MFS general substrate transporter"/>
    <property type="match status" value="1"/>
</dbReference>
<evidence type="ECO:0000256" key="1">
    <source>
        <dbReference type="ARBA" id="ARBA00004141"/>
    </source>
</evidence>
<feature type="transmembrane region" description="Helical" evidence="7">
    <location>
        <begin position="35"/>
        <end position="62"/>
    </location>
</feature>
<reference evidence="9" key="1">
    <citation type="journal article" date="2023" name="Microbiol Resour">
        <title>Genome Sequences of Rhodoplanes serenus and Two Thermotolerant Strains, Rhodoplanes tepidamans and 'Rhodoplanes cryptolactis,' Further Refine the Genus.</title>
        <authorList>
            <person name="Rayyan A.A."/>
            <person name="Kyndt J.A."/>
        </authorList>
    </citation>
    <scope>NUCLEOTIDE SEQUENCE</scope>
    <source>
        <strain evidence="9">DSM 9987</strain>
    </source>
</reference>
<comment type="subcellular location">
    <subcellularLocation>
        <location evidence="1">Membrane</location>
        <topology evidence="1">Multi-pass membrane protein</topology>
    </subcellularLocation>
</comment>